<dbReference type="EMBL" id="CM010717">
    <property type="protein sequence ID" value="RZC56381.1"/>
    <property type="molecule type" value="Genomic_DNA"/>
</dbReference>
<gene>
    <name evidence="1" type="ORF">C5167_015234</name>
</gene>
<evidence type="ECO:0000313" key="2">
    <source>
        <dbReference type="Proteomes" id="UP000316621"/>
    </source>
</evidence>
<keyword evidence="2" id="KW-1185">Reference proteome</keyword>
<accession>A0A4Y7J8X2</accession>
<dbReference type="AlphaFoldDB" id="A0A4Y7J8X2"/>
<protein>
    <submittedName>
        <fullName evidence="1">Uncharacterized protein</fullName>
    </submittedName>
</protein>
<sequence length="70" mass="7772">MLVVHLLLQVEGFTIQGKVIATYLSQVAASVAAFSVKRYDLQNHPKSMSRDVRIVADFAGVERLFTGFCQ</sequence>
<dbReference type="Proteomes" id="UP000316621">
    <property type="component" value="Chromosome 3"/>
</dbReference>
<dbReference type="Gramene" id="RZC56381">
    <property type="protein sequence ID" value="RZC56381"/>
    <property type="gene ID" value="C5167_015234"/>
</dbReference>
<proteinExistence type="predicted"/>
<organism evidence="1 2">
    <name type="scientific">Papaver somniferum</name>
    <name type="common">Opium poppy</name>
    <dbReference type="NCBI Taxonomy" id="3469"/>
    <lineage>
        <taxon>Eukaryota</taxon>
        <taxon>Viridiplantae</taxon>
        <taxon>Streptophyta</taxon>
        <taxon>Embryophyta</taxon>
        <taxon>Tracheophyta</taxon>
        <taxon>Spermatophyta</taxon>
        <taxon>Magnoliopsida</taxon>
        <taxon>Ranunculales</taxon>
        <taxon>Papaveraceae</taxon>
        <taxon>Papaveroideae</taxon>
        <taxon>Papaver</taxon>
    </lineage>
</organism>
<evidence type="ECO:0000313" key="1">
    <source>
        <dbReference type="EMBL" id="RZC56381.1"/>
    </source>
</evidence>
<reference evidence="1 2" key="1">
    <citation type="journal article" date="2018" name="Science">
        <title>The opium poppy genome and morphinan production.</title>
        <authorList>
            <person name="Guo L."/>
            <person name="Winzer T."/>
            <person name="Yang X."/>
            <person name="Li Y."/>
            <person name="Ning Z."/>
            <person name="He Z."/>
            <person name="Teodor R."/>
            <person name="Lu Y."/>
            <person name="Bowser T.A."/>
            <person name="Graham I.A."/>
            <person name="Ye K."/>
        </authorList>
    </citation>
    <scope>NUCLEOTIDE SEQUENCE [LARGE SCALE GENOMIC DNA]</scope>
    <source>
        <strain evidence="2">cv. HN1</strain>
        <tissue evidence="1">Leaves</tissue>
    </source>
</reference>
<name>A0A4Y7J8X2_PAPSO</name>